<keyword evidence="4" id="KW-1185">Reference proteome</keyword>
<proteinExistence type="predicted"/>
<evidence type="ECO:0000256" key="2">
    <source>
        <dbReference type="SAM" id="MobiDB-lite"/>
    </source>
</evidence>
<gene>
    <name evidence="3" type="ORF">HS088_TW22G00575</name>
</gene>
<evidence type="ECO:0000256" key="1">
    <source>
        <dbReference type="SAM" id="Coils"/>
    </source>
</evidence>
<dbReference type="Proteomes" id="UP000593562">
    <property type="component" value="Unassembled WGS sequence"/>
</dbReference>
<organism evidence="3 4">
    <name type="scientific">Tripterygium wilfordii</name>
    <name type="common">Thunder God vine</name>
    <dbReference type="NCBI Taxonomy" id="458696"/>
    <lineage>
        <taxon>Eukaryota</taxon>
        <taxon>Viridiplantae</taxon>
        <taxon>Streptophyta</taxon>
        <taxon>Embryophyta</taxon>
        <taxon>Tracheophyta</taxon>
        <taxon>Spermatophyta</taxon>
        <taxon>Magnoliopsida</taxon>
        <taxon>eudicotyledons</taxon>
        <taxon>Gunneridae</taxon>
        <taxon>Pentapetalae</taxon>
        <taxon>rosids</taxon>
        <taxon>fabids</taxon>
        <taxon>Celastrales</taxon>
        <taxon>Celastraceae</taxon>
        <taxon>Tripterygium</taxon>
    </lineage>
</organism>
<evidence type="ECO:0000313" key="4">
    <source>
        <dbReference type="Proteomes" id="UP000593562"/>
    </source>
</evidence>
<accession>A0A7J7BYB2</accession>
<evidence type="ECO:0000313" key="3">
    <source>
        <dbReference type="EMBL" id="KAF5726890.1"/>
    </source>
</evidence>
<sequence length="118" mass="14156">MAYNRFTSSELLNSQWLAEAEERSRRIQLRAEREERLRRLRAELEERVRQLREEEEGRSRRMQQQTAILRERLMQLQRRNRVAAQRNFRGGARPPNDNHEGAAYEVAEEETSSCITEL</sequence>
<keyword evidence="1" id="KW-0175">Coiled coil</keyword>
<dbReference type="EMBL" id="JAAARO010000022">
    <property type="protein sequence ID" value="KAF5726890.1"/>
    <property type="molecule type" value="Genomic_DNA"/>
</dbReference>
<protein>
    <submittedName>
        <fullName evidence="3">Uncharacterized protein</fullName>
    </submittedName>
</protein>
<feature type="region of interest" description="Disordered" evidence="2">
    <location>
        <begin position="85"/>
        <end position="118"/>
    </location>
</feature>
<name>A0A7J7BYB2_TRIWF</name>
<dbReference type="AlphaFoldDB" id="A0A7J7BYB2"/>
<comment type="caution">
    <text evidence="3">The sequence shown here is derived from an EMBL/GenBank/DDBJ whole genome shotgun (WGS) entry which is preliminary data.</text>
</comment>
<reference evidence="3 4" key="1">
    <citation type="journal article" date="2020" name="Nat. Commun.">
        <title>Genome of Tripterygium wilfordii and identification of cytochrome P450 involved in triptolide biosynthesis.</title>
        <authorList>
            <person name="Tu L."/>
            <person name="Su P."/>
            <person name="Zhang Z."/>
            <person name="Gao L."/>
            <person name="Wang J."/>
            <person name="Hu T."/>
            <person name="Zhou J."/>
            <person name="Zhang Y."/>
            <person name="Zhao Y."/>
            <person name="Liu Y."/>
            <person name="Song Y."/>
            <person name="Tong Y."/>
            <person name="Lu Y."/>
            <person name="Yang J."/>
            <person name="Xu C."/>
            <person name="Jia M."/>
            <person name="Peters R.J."/>
            <person name="Huang L."/>
            <person name="Gao W."/>
        </authorList>
    </citation>
    <scope>NUCLEOTIDE SEQUENCE [LARGE SCALE GENOMIC DNA]</scope>
    <source>
        <strain evidence="4">cv. XIE 37</strain>
        <tissue evidence="3">Leaf</tissue>
    </source>
</reference>
<feature type="coiled-coil region" evidence="1">
    <location>
        <begin position="17"/>
        <end position="79"/>
    </location>
</feature>
<dbReference type="InParanoid" id="A0A7J7BYB2"/>